<name>A0AA36DUQ2_CYLNA</name>
<dbReference type="EMBL" id="CATQJL010000106">
    <property type="protein sequence ID" value="CAJ0592399.1"/>
    <property type="molecule type" value="Genomic_DNA"/>
</dbReference>
<accession>A0AA36DUQ2</accession>
<proteinExistence type="predicted"/>
<sequence>MKYKQNEWMEIHGKTDEGHMSLHTVNFDIDWNVTGLEVSHSYSCTLSSSGTLSPKYVNGIDGQKRFMLEDDISVSLLVDEDCEIPKFNIRFPSGIKNPKIIPFDKWKEDYFVNYNRRKKDIRDKIHSLKITGCSVNRNGFIDHILSDEESEVSYGCFGRNVFKDQCIHIKDILIFTYGMCRSDICDEWALKRKEKTMQIYGWRVYEIEEVEGEKNADWLIMYNVYNQFKTPEEAYNDMFKSWEKFKKCPNYDENKGYKFTILPIDKRNEL</sequence>
<keyword evidence="2" id="KW-1185">Reference proteome</keyword>
<evidence type="ECO:0000313" key="1">
    <source>
        <dbReference type="EMBL" id="CAJ0592399.1"/>
    </source>
</evidence>
<dbReference type="Proteomes" id="UP001176961">
    <property type="component" value="Unassembled WGS sequence"/>
</dbReference>
<dbReference type="AlphaFoldDB" id="A0AA36DUQ2"/>
<comment type="caution">
    <text evidence="1">The sequence shown here is derived from an EMBL/GenBank/DDBJ whole genome shotgun (WGS) entry which is preliminary data.</text>
</comment>
<reference evidence="1" key="1">
    <citation type="submission" date="2023-07" db="EMBL/GenBank/DDBJ databases">
        <authorList>
            <consortium name="CYATHOMIX"/>
        </authorList>
    </citation>
    <scope>NUCLEOTIDE SEQUENCE</scope>
    <source>
        <strain evidence="1">N/A</strain>
    </source>
</reference>
<evidence type="ECO:0000313" key="2">
    <source>
        <dbReference type="Proteomes" id="UP001176961"/>
    </source>
</evidence>
<organism evidence="1 2">
    <name type="scientific">Cylicocyclus nassatus</name>
    <name type="common">Nematode worm</name>
    <dbReference type="NCBI Taxonomy" id="53992"/>
    <lineage>
        <taxon>Eukaryota</taxon>
        <taxon>Metazoa</taxon>
        <taxon>Ecdysozoa</taxon>
        <taxon>Nematoda</taxon>
        <taxon>Chromadorea</taxon>
        <taxon>Rhabditida</taxon>
        <taxon>Rhabditina</taxon>
        <taxon>Rhabditomorpha</taxon>
        <taxon>Strongyloidea</taxon>
        <taxon>Strongylidae</taxon>
        <taxon>Cylicocyclus</taxon>
    </lineage>
</organism>
<gene>
    <name evidence="1" type="ORF">CYNAS_LOCUS4382</name>
</gene>
<protein>
    <submittedName>
        <fullName evidence="1">Uncharacterized protein</fullName>
    </submittedName>
</protein>